<evidence type="ECO:0000256" key="2">
    <source>
        <dbReference type="ARBA" id="ARBA00022679"/>
    </source>
</evidence>
<dbReference type="OMA" id="CCQKAYE"/>
<dbReference type="SUPFAM" id="SSF53335">
    <property type="entry name" value="S-adenosyl-L-methionine-dependent methyltransferases"/>
    <property type="match status" value="1"/>
</dbReference>
<dbReference type="InterPro" id="IPR021867">
    <property type="entry name" value="Bmt2/SAMTOR"/>
</dbReference>
<feature type="compositionally biased region" description="Basic and acidic residues" evidence="5">
    <location>
        <begin position="312"/>
        <end position="333"/>
    </location>
</feature>
<dbReference type="InterPro" id="IPR029063">
    <property type="entry name" value="SAM-dependent_MTases_sf"/>
</dbReference>
<keyword evidence="2 4" id="KW-0808">Transferase</keyword>
<evidence type="ECO:0000256" key="3">
    <source>
        <dbReference type="ARBA" id="ARBA00022691"/>
    </source>
</evidence>
<feature type="region of interest" description="Disordered" evidence="5">
    <location>
        <begin position="299"/>
        <end position="339"/>
    </location>
</feature>
<feature type="binding site" evidence="4">
    <location>
        <position position="126"/>
    </location>
    <ligand>
        <name>S-adenosyl-L-methionine</name>
        <dbReference type="ChEBI" id="CHEBI:59789"/>
    </ligand>
</feature>
<dbReference type="EMBL" id="DS469545">
    <property type="protein sequence ID" value="EDO44365.1"/>
    <property type="molecule type" value="Genomic_DNA"/>
</dbReference>
<dbReference type="HOGENOM" id="CLU_036404_0_0_1"/>
<keyword evidence="1 4" id="KW-0489">Methyltransferase</keyword>
<feature type="binding site" evidence="4">
    <location>
        <position position="144"/>
    </location>
    <ligand>
        <name>S-adenosyl-L-methionine</name>
        <dbReference type="ChEBI" id="CHEBI:59789"/>
    </ligand>
</feature>
<name>A7RVZ9_NEMVE</name>
<dbReference type="PANTHER" id="PTHR21008:SF0">
    <property type="entry name" value="S-ADENOSYLMETHIONINE SENSOR UPSTREAM OF MTORC1"/>
    <property type="match status" value="1"/>
</dbReference>
<dbReference type="InParanoid" id="A7RVZ9"/>
<dbReference type="Proteomes" id="UP000001593">
    <property type="component" value="Unassembled WGS sequence"/>
</dbReference>
<evidence type="ECO:0000256" key="5">
    <source>
        <dbReference type="SAM" id="MobiDB-lite"/>
    </source>
</evidence>
<dbReference type="PhylomeDB" id="A7RVZ9"/>
<sequence length="339" mass="38583">MSVDQGSLAKVVKGLHRKLKKDLKENGDFATVWDKHCSDRKALEKYTEAMHSLATLEWTKNSPGGRADWCYQVCMEYFKGGGLKMAIEKQQRRVGNKMASAQNLKYTFLFCSWPSVDKKFPLLDVGSCYNPFSEFGEFHSVALDLQPATEKVYKCDFLKLEIVENQCLASNLITSKLNLPSESSITHLPASSFQVVVFSLLLSYFPTPIQRWDCCLKAHQLLSVNGILIIITPDSSHQNRNAAMMKSWKLGIESLGFIRWKYVKQTHVHCMVFRKVSPCHTKDKTTKVLHAPEMLYTRQDYTGNDSDDSDSDGVKNNETRPEETDKELAKLFDELPAFD</sequence>
<dbReference type="PANTHER" id="PTHR21008">
    <property type="entry name" value="S-ADENOSYLMETHIONINE SENSOR UPSTREAM OF MTORC1-RELATED"/>
    <property type="match status" value="1"/>
</dbReference>
<gene>
    <name evidence="6" type="ORF">NEMVEDRAFT_v1g95431</name>
</gene>
<dbReference type="EC" id="2.1.1.-" evidence="4"/>
<dbReference type="HAMAP" id="MF_03044">
    <property type="entry name" value="BMT2"/>
    <property type="match status" value="1"/>
</dbReference>
<dbReference type="GO" id="GO:1904262">
    <property type="term" value="P:negative regulation of TORC1 signaling"/>
    <property type="evidence" value="ECO:0000318"/>
    <property type="project" value="GO_Central"/>
</dbReference>
<dbReference type="Gene3D" id="3.40.50.150">
    <property type="entry name" value="Vaccinia Virus protein VP39"/>
    <property type="match status" value="1"/>
</dbReference>
<dbReference type="GO" id="GO:0032259">
    <property type="term" value="P:methylation"/>
    <property type="evidence" value="ECO:0007669"/>
    <property type="project" value="UniProtKB-KW"/>
</dbReference>
<comment type="function">
    <text evidence="4">S-adenosyl-L-methionine-binding protein that acts as an inhibitor of mTORC1 signaling. Acts as a sensor of S-adenosyl-L-methionine to signal methionine sufficiency to mTORC1. Probably also acts as a S-adenosyl-L-methionine-dependent methyltransferase.</text>
</comment>
<organism evidence="6 7">
    <name type="scientific">Nematostella vectensis</name>
    <name type="common">Starlet sea anemone</name>
    <dbReference type="NCBI Taxonomy" id="45351"/>
    <lineage>
        <taxon>Eukaryota</taxon>
        <taxon>Metazoa</taxon>
        <taxon>Cnidaria</taxon>
        <taxon>Anthozoa</taxon>
        <taxon>Hexacorallia</taxon>
        <taxon>Actiniaria</taxon>
        <taxon>Edwardsiidae</taxon>
        <taxon>Nematostella</taxon>
    </lineage>
</organism>
<keyword evidence="7" id="KW-1185">Reference proteome</keyword>
<dbReference type="GO" id="GO:0008168">
    <property type="term" value="F:methyltransferase activity"/>
    <property type="evidence" value="ECO:0007669"/>
    <property type="project" value="UniProtKB-UniRule"/>
</dbReference>
<dbReference type="AlphaFoldDB" id="A7RVZ9"/>
<evidence type="ECO:0000256" key="1">
    <source>
        <dbReference type="ARBA" id="ARBA00022603"/>
    </source>
</evidence>
<proteinExistence type="inferred from homology"/>
<evidence type="ECO:0000313" key="6">
    <source>
        <dbReference type="EMBL" id="EDO44365.1"/>
    </source>
</evidence>
<protein>
    <recommendedName>
        <fullName evidence="4">S-adenosylmethionine sensor upstream of mTORC1</fullName>
    </recommendedName>
    <alternativeName>
        <fullName evidence="4">Probable methyltransferase BMT2 homolog</fullName>
        <ecNumber evidence="4">2.1.1.-</ecNumber>
    </alternativeName>
</protein>
<comment type="similarity">
    <text evidence="4">Belongs to the BMT2 family.</text>
</comment>
<dbReference type="FunFam" id="3.40.50.150:FF:000089">
    <property type="entry name" value="S-adenosylmethionine sensor upstream of mTORC1"/>
    <property type="match status" value="1"/>
</dbReference>
<reference evidence="6 7" key="1">
    <citation type="journal article" date="2007" name="Science">
        <title>Sea anemone genome reveals ancestral eumetazoan gene repertoire and genomic organization.</title>
        <authorList>
            <person name="Putnam N.H."/>
            <person name="Srivastava M."/>
            <person name="Hellsten U."/>
            <person name="Dirks B."/>
            <person name="Chapman J."/>
            <person name="Salamov A."/>
            <person name="Terry A."/>
            <person name="Shapiro H."/>
            <person name="Lindquist E."/>
            <person name="Kapitonov V.V."/>
            <person name="Jurka J."/>
            <person name="Genikhovich G."/>
            <person name="Grigoriev I.V."/>
            <person name="Lucas S.M."/>
            <person name="Steele R.E."/>
            <person name="Finnerty J.R."/>
            <person name="Technau U."/>
            <person name="Martindale M.Q."/>
            <person name="Rokhsar D.S."/>
        </authorList>
    </citation>
    <scope>NUCLEOTIDE SEQUENCE [LARGE SCALE GENOMIC DNA]</scope>
    <source>
        <strain evidence="7">CH2 X CH6</strain>
    </source>
</reference>
<dbReference type="STRING" id="45351.A7RVZ9"/>
<dbReference type="eggNOG" id="ENOG502QRK4">
    <property type="taxonomic scope" value="Eukaryota"/>
</dbReference>
<dbReference type="FunCoup" id="A7RVZ9">
    <property type="interactions" value="310"/>
</dbReference>
<evidence type="ECO:0000313" key="7">
    <source>
        <dbReference type="Proteomes" id="UP000001593"/>
    </source>
</evidence>
<evidence type="ECO:0000256" key="4">
    <source>
        <dbReference type="HAMAP-Rule" id="MF_03044"/>
    </source>
</evidence>
<keyword evidence="3 4" id="KW-0949">S-adenosyl-L-methionine</keyword>
<accession>A7RVZ9</accession>